<dbReference type="AlphaFoldDB" id="C5FL03"/>
<evidence type="ECO:0000313" key="1">
    <source>
        <dbReference type="EMBL" id="EEQ30375.1"/>
    </source>
</evidence>
<dbReference type="RefSeq" id="XP_002847688.1">
    <property type="nucleotide sequence ID" value="XM_002847642.1"/>
</dbReference>
<proteinExistence type="predicted"/>
<dbReference type="HOGENOM" id="CLU_1844630_0_0_1"/>
<organism evidence="1 2">
    <name type="scientific">Arthroderma otae (strain ATCC MYA-4605 / CBS 113480)</name>
    <name type="common">Microsporum canis</name>
    <dbReference type="NCBI Taxonomy" id="554155"/>
    <lineage>
        <taxon>Eukaryota</taxon>
        <taxon>Fungi</taxon>
        <taxon>Dikarya</taxon>
        <taxon>Ascomycota</taxon>
        <taxon>Pezizomycotina</taxon>
        <taxon>Eurotiomycetes</taxon>
        <taxon>Eurotiomycetidae</taxon>
        <taxon>Onygenales</taxon>
        <taxon>Arthrodermataceae</taxon>
        <taxon>Microsporum</taxon>
    </lineage>
</organism>
<reference evidence="2" key="1">
    <citation type="journal article" date="2012" name="MBio">
        <title>Comparative genome analysis of Trichophyton rubrum and related dermatophytes reveals candidate genes involved in infection.</title>
        <authorList>
            <person name="Martinez D.A."/>
            <person name="Oliver B.G."/>
            <person name="Graeser Y."/>
            <person name="Goldberg J.M."/>
            <person name="Li W."/>
            <person name="Martinez-Rossi N.M."/>
            <person name="Monod M."/>
            <person name="Shelest E."/>
            <person name="Barton R.C."/>
            <person name="Birch E."/>
            <person name="Brakhage A.A."/>
            <person name="Chen Z."/>
            <person name="Gurr S.J."/>
            <person name="Heiman D."/>
            <person name="Heitman J."/>
            <person name="Kosti I."/>
            <person name="Rossi A."/>
            <person name="Saif S."/>
            <person name="Samalova M."/>
            <person name="Saunders C.W."/>
            <person name="Shea T."/>
            <person name="Summerbell R.C."/>
            <person name="Xu J."/>
            <person name="Young S."/>
            <person name="Zeng Q."/>
            <person name="Birren B.W."/>
            <person name="Cuomo C.A."/>
            <person name="White T.C."/>
        </authorList>
    </citation>
    <scope>NUCLEOTIDE SEQUENCE [LARGE SCALE GENOMIC DNA]</scope>
    <source>
        <strain evidence="2">ATCC MYA-4605 / CBS 113480</strain>
    </source>
</reference>
<name>C5FL03_ARTOC</name>
<dbReference type="GeneID" id="9230370"/>
<dbReference type="VEuPathDB" id="FungiDB:MCYG_03194"/>
<dbReference type="EMBL" id="DS995703">
    <property type="protein sequence ID" value="EEQ30375.1"/>
    <property type="molecule type" value="Genomic_DNA"/>
</dbReference>
<sequence>MQQEKCKMLAIKVSSESRISMTLRTKLRTQDSSHPHAEKREQRKTKWYLARREWRARNAVKSNEWEQPARLLANHGHKYRSTKRNPRSASQPLTTQNSVFVLWLDKGEKPARNAKGERLRRGFKVTIEGCLMTMSAGWP</sequence>
<protein>
    <submittedName>
        <fullName evidence="1">Uncharacterized protein</fullName>
    </submittedName>
</protein>
<gene>
    <name evidence="1" type="ORF">MCYG_03194</name>
</gene>
<keyword evidence="2" id="KW-1185">Reference proteome</keyword>
<evidence type="ECO:0000313" key="2">
    <source>
        <dbReference type="Proteomes" id="UP000002035"/>
    </source>
</evidence>
<accession>C5FL03</accession>
<dbReference type="Proteomes" id="UP000002035">
    <property type="component" value="Unassembled WGS sequence"/>
</dbReference>